<keyword evidence="2" id="KW-1185">Reference proteome</keyword>
<dbReference type="Gene3D" id="3.40.50.1820">
    <property type="entry name" value="alpha/beta hydrolase"/>
    <property type="match status" value="1"/>
</dbReference>
<reference evidence="1 2" key="1">
    <citation type="submission" date="2019-12" db="EMBL/GenBank/DDBJ databases">
        <authorList>
            <person name="Alioto T."/>
            <person name="Alioto T."/>
            <person name="Gomez Garrido J."/>
        </authorList>
    </citation>
    <scope>NUCLEOTIDE SEQUENCE [LARGE SCALE GENOMIC DNA]</scope>
</reference>
<dbReference type="SUPFAM" id="SSF53474">
    <property type="entry name" value="alpha/beta-Hydrolases"/>
    <property type="match status" value="1"/>
</dbReference>
<name>A0A8S0P732_OLEEU</name>
<dbReference type="OrthoDB" id="2093222at2759"/>
<accession>A0A8S0P732</accession>
<organism evidence="1 2">
    <name type="scientific">Olea europaea subsp. europaea</name>
    <dbReference type="NCBI Taxonomy" id="158383"/>
    <lineage>
        <taxon>Eukaryota</taxon>
        <taxon>Viridiplantae</taxon>
        <taxon>Streptophyta</taxon>
        <taxon>Embryophyta</taxon>
        <taxon>Tracheophyta</taxon>
        <taxon>Spermatophyta</taxon>
        <taxon>Magnoliopsida</taxon>
        <taxon>eudicotyledons</taxon>
        <taxon>Gunneridae</taxon>
        <taxon>Pentapetalae</taxon>
        <taxon>asterids</taxon>
        <taxon>lamiids</taxon>
        <taxon>Lamiales</taxon>
        <taxon>Oleaceae</taxon>
        <taxon>Oleeae</taxon>
        <taxon>Olea</taxon>
    </lineage>
</organism>
<dbReference type="Gramene" id="OE9A115075T1">
    <property type="protein sequence ID" value="OE9A115075C1"/>
    <property type="gene ID" value="OE9A115075"/>
</dbReference>
<dbReference type="AlphaFoldDB" id="A0A8S0P732"/>
<dbReference type="PANTHER" id="PTHR33428:SF10">
    <property type="entry name" value="CHLOROPHYLLASE-1"/>
    <property type="match status" value="1"/>
</dbReference>
<protein>
    <submittedName>
        <fullName evidence="1">Chlorophyllase-2, chloroplastic-like</fullName>
    </submittedName>
</protein>
<dbReference type="GO" id="GO:0047746">
    <property type="term" value="F:chlorophyllase activity"/>
    <property type="evidence" value="ECO:0007669"/>
    <property type="project" value="TreeGrafter"/>
</dbReference>
<dbReference type="PANTHER" id="PTHR33428">
    <property type="entry name" value="CHLOROPHYLLASE-2, CHLOROPLASTIC"/>
    <property type="match status" value="1"/>
</dbReference>
<dbReference type="Proteomes" id="UP000594638">
    <property type="component" value="Unassembled WGS sequence"/>
</dbReference>
<dbReference type="GO" id="GO:0015996">
    <property type="term" value="P:chlorophyll catabolic process"/>
    <property type="evidence" value="ECO:0007669"/>
    <property type="project" value="TreeGrafter"/>
</dbReference>
<dbReference type="Pfam" id="PF07224">
    <property type="entry name" value="Chlorophyllase"/>
    <property type="match status" value="1"/>
</dbReference>
<dbReference type="EMBL" id="CACTIH010000004">
    <property type="protein sequence ID" value="CAA2933556.1"/>
    <property type="molecule type" value="Genomic_DNA"/>
</dbReference>
<evidence type="ECO:0000313" key="2">
    <source>
        <dbReference type="Proteomes" id="UP000594638"/>
    </source>
</evidence>
<dbReference type="InterPro" id="IPR017395">
    <property type="entry name" value="Chlorophyllase-like"/>
</dbReference>
<comment type="caution">
    <text evidence="1">The sequence shown here is derived from an EMBL/GenBank/DDBJ whole genome shotgun (WGS) entry which is preliminary data.</text>
</comment>
<proteinExistence type="predicted"/>
<evidence type="ECO:0000313" key="1">
    <source>
        <dbReference type="EMBL" id="CAA2933556.1"/>
    </source>
</evidence>
<sequence length="305" mass="32860">MADFECKNSNLGVFEPGNLKVQTIKVKKSDSSPPPPTQLYIVAPVSEGTYPLLLFCHGYCVQNSWYSQLLHHISSHGYIIVAPKLYKCMLIALNNEVKTAAKVTDWLCTGLRSVLPQKVQPDLSRVALSGHGRGGKIAFSLALGHVPTSLKFKALLGIDPVACRNPPTWPEPEILTYVPRSFDLSIPVGVIGTGLGNQPKCMMPPFAPNGINHAEFFNESKPPCSYFLAMNCGGYDMLDESKAALASLVCKSGKGSKALMRKGVGGIVVAFLMAYLGGQDDDLKAIVDAPTIAPITLDPVIFVKE</sequence>
<dbReference type="InterPro" id="IPR029058">
    <property type="entry name" value="AB_hydrolase_fold"/>
</dbReference>
<gene>
    <name evidence="1" type="ORF">OLEA9_A115075</name>
</gene>